<dbReference type="EMBL" id="ML978082">
    <property type="protein sequence ID" value="KAF2008709.1"/>
    <property type="molecule type" value="Genomic_DNA"/>
</dbReference>
<dbReference type="GeneID" id="54283717"/>
<evidence type="ECO:0000313" key="9">
    <source>
        <dbReference type="Proteomes" id="UP000799778"/>
    </source>
</evidence>
<dbReference type="SUPFAM" id="SSF56112">
    <property type="entry name" value="Protein kinase-like (PK-like)"/>
    <property type="match status" value="1"/>
</dbReference>
<comment type="similarity">
    <text evidence="2">Belongs to the AIM9 family.</text>
</comment>
<evidence type="ECO:0000256" key="1">
    <source>
        <dbReference type="ARBA" id="ARBA00004173"/>
    </source>
</evidence>
<evidence type="ECO:0000256" key="7">
    <source>
        <dbReference type="SAM" id="MobiDB-lite"/>
    </source>
</evidence>
<dbReference type="RefSeq" id="XP_033377048.1">
    <property type="nucleotide sequence ID" value="XM_033526320.1"/>
</dbReference>
<dbReference type="Proteomes" id="UP000799778">
    <property type="component" value="Unassembled WGS sequence"/>
</dbReference>
<gene>
    <name evidence="8" type="ORF">BU24DRAFT_415763</name>
</gene>
<keyword evidence="5" id="KW-0496">Mitochondrion</keyword>
<name>A0A6A5X6Z8_9PLEO</name>
<keyword evidence="9" id="KW-1185">Reference proteome</keyword>
<dbReference type="GO" id="GO:0005739">
    <property type="term" value="C:mitochondrion"/>
    <property type="evidence" value="ECO:0007669"/>
    <property type="project" value="UniProtKB-SubCell"/>
</dbReference>
<evidence type="ECO:0000256" key="3">
    <source>
        <dbReference type="ARBA" id="ARBA00016197"/>
    </source>
</evidence>
<evidence type="ECO:0000256" key="6">
    <source>
        <dbReference type="ARBA" id="ARBA00031849"/>
    </source>
</evidence>
<dbReference type="Gene3D" id="3.30.200.20">
    <property type="entry name" value="Phosphorylase Kinase, domain 1"/>
    <property type="match status" value="1"/>
</dbReference>
<organism evidence="8 9">
    <name type="scientific">Aaosphaeria arxii CBS 175.79</name>
    <dbReference type="NCBI Taxonomy" id="1450172"/>
    <lineage>
        <taxon>Eukaryota</taxon>
        <taxon>Fungi</taxon>
        <taxon>Dikarya</taxon>
        <taxon>Ascomycota</taxon>
        <taxon>Pezizomycotina</taxon>
        <taxon>Dothideomycetes</taxon>
        <taxon>Pleosporomycetidae</taxon>
        <taxon>Pleosporales</taxon>
        <taxon>Pleosporales incertae sedis</taxon>
        <taxon>Aaosphaeria</taxon>
    </lineage>
</organism>
<evidence type="ECO:0000313" key="8">
    <source>
        <dbReference type="EMBL" id="KAF2008709.1"/>
    </source>
</evidence>
<protein>
    <recommendedName>
        <fullName evidence="3">Altered inheritance of mitochondria protein 9, mitochondrial</fullName>
    </recommendedName>
    <alternativeName>
        <fullName evidence="6">Found in mitochondrial proteome protein 29</fullName>
    </alternativeName>
</protein>
<accession>A0A6A5X6Z8</accession>
<proteinExistence type="inferred from homology"/>
<dbReference type="PANTHER" id="PTHR36091">
    <property type="entry name" value="ALTERED INHERITANCE OF MITOCHONDRIA PROTEIN 9, MITOCHONDRIAL"/>
    <property type="match status" value="1"/>
</dbReference>
<dbReference type="PANTHER" id="PTHR36091:SF1">
    <property type="entry name" value="ALTERED INHERITANCE OF MITOCHONDRIA PROTEIN 9, MITOCHONDRIAL"/>
    <property type="match status" value="1"/>
</dbReference>
<dbReference type="OrthoDB" id="2906425at2759"/>
<feature type="region of interest" description="Disordered" evidence="7">
    <location>
        <begin position="27"/>
        <end position="56"/>
    </location>
</feature>
<keyword evidence="4" id="KW-0809">Transit peptide</keyword>
<dbReference type="InterPro" id="IPR011009">
    <property type="entry name" value="Kinase-like_dom_sf"/>
</dbReference>
<evidence type="ECO:0000256" key="2">
    <source>
        <dbReference type="ARBA" id="ARBA00005543"/>
    </source>
</evidence>
<evidence type="ECO:0000256" key="5">
    <source>
        <dbReference type="ARBA" id="ARBA00023128"/>
    </source>
</evidence>
<dbReference type="AlphaFoldDB" id="A0A6A5X6Z8"/>
<comment type="subcellular location">
    <subcellularLocation>
        <location evidence="1">Mitochondrion</location>
    </subcellularLocation>
</comment>
<dbReference type="InterPro" id="IPR051035">
    <property type="entry name" value="Mito_inheritance_9"/>
</dbReference>
<sequence>MPPAMMGPDAQQRIAVEAADIQTYPNNAWTRSTNSDDSDLTHPHDASPSGCPETPLPPSILKLPKEILSQINASFAGTPLSASLSNPPILPTPLLGSKIRWEGSWYDGWEPKWGSIQPDEDKVRMVAKPFLRFCGIDPSNFSVLPFHQGMWNKLYLIKSTDKSTHVTTERIFRISLPVNPWFKIQSEVATMEYIRLKTSIPVPKVYIFESSMENDLGFEWMIMEKIDGQTFAVAENSMSQVAKERLNTTIADWVHELAMLQFDVIGSLYREWDPTKDNYLEFRLGPVTTDYFLGPWRTERPVFKGPFRNEAELYRAVVMLNLQDILDPKQLDRAKRAWANEDGYEYVSSDQAMGIEDDCDSDSSGKTPTFESYSTVYSDEQSFQPCGVQQACFTLFDVLPLVERRLEKSPRKYILHHFDISKQNVLLNDDRDAIALLDWENIATKSLSQIDPWPSIIDSTRYDLPEPWQESTPKPSWRLKAEKNYTTRLTADIFMSRLKKLQSPWPQIDTTGAEENCVDMFEEDLAELGAVAERLYASWGETEICDRIREKCGDAFLPLAVQAPRVTVREDHQTSPRHYSSFRHIISNRLKFIIHRKGDVRKQ</sequence>
<evidence type="ECO:0000256" key="4">
    <source>
        <dbReference type="ARBA" id="ARBA00022946"/>
    </source>
</evidence>
<reference evidence="8" key="1">
    <citation type="journal article" date="2020" name="Stud. Mycol.">
        <title>101 Dothideomycetes genomes: a test case for predicting lifestyles and emergence of pathogens.</title>
        <authorList>
            <person name="Haridas S."/>
            <person name="Albert R."/>
            <person name="Binder M."/>
            <person name="Bloem J."/>
            <person name="Labutti K."/>
            <person name="Salamov A."/>
            <person name="Andreopoulos B."/>
            <person name="Baker S."/>
            <person name="Barry K."/>
            <person name="Bills G."/>
            <person name="Bluhm B."/>
            <person name="Cannon C."/>
            <person name="Castanera R."/>
            <person name="Culley D."/>
            <person name="Daum C."/>
            <person name="Ezra D."/>
            <person name="Gonzalez J."/>
            <person name="Henrissat B."/>
            <person name="Kuo A."/>
            <person name="Liang C."/>
            <person name="Lipzen A."/>
            <person name="Lutzoni F."/>
            <person name="Magnuson J."/>
            <person name="Mondo S."/>
            <person name="Nolan M."/>
            <person name="Ohm R."/>
            <person name="Pangilinan J."/>
            <person name="Park H.-J."/>
            <person name="Ramirez L."/>
            <person name="Alfaro M."/>
            <person name="Sun H."/>
            <person name="Tritt A."/>
            <person name="Yoshinaga Y."/>
            <person name="Zwiers L.-H."/>
            <person name="Turgeon B."/>
            <person name="Goodwin S."/>
            <person name="Spatafora J."/>
            <person name="Crous P."/>
            <person name="Grigoriev I."/>
        </authorList>
    </citation>
    <scope>NUCLEOTIDE SEQUENCE</scope>
    <source>
        <strain evidence="8">CBS 175.79</strain>
    </source>
</reference>